<evidence type="ECO:0000256" key="1">
    <source>
        <dbReference type="ARBA" id="ARBA00022737"/>
    </source>
</evidence>
<dbReference type="Pfam" id="PF20720">
    <property type="entry name" value="nSTAND3"/>
    <property type="match status" value="1"/>
</dbReference>
<dbReference type="Pfam" id="PF12796">
    <property type="entry name" value="Ank_2"/>
    <property type="match status" value="2"/>
</dbReference>
<dbReference type="Proteomes" id="UP000507470">
    <property type="component" value="Unassembled WGS sequence"/>
</dbReference>
<gene>
    <name evidence="8" type="ORF">MCOR_16346</name>
</gene>
<feature type="repeat" description="ANK" evidence="3">
    <location>
        <begin position="939"/>
        <end position="971"/>
    </location>
</feature>
<keyword evidence="4" id="KW-0175">Coiled coil</keyword>
<dbReference type="Pfam" id="PF18738">
    <property type="entry name" value="HEPN_DZIP3"/>
    <property type="match status" value="1"/>
</dbReference>
<dbReference type="PANTHER" id="PTHR24198:SF165">
    <property type="entry name" value="ANKYRIN REPEAT-CONTAINING PROTEIN-RELATED"/>
    <property type="match status" value="1"/>
</dbReference>
<keyword evidence="1" id="KW-0677">Repeat</keyword>
<keyword evidence="5" id="KW-1133">Transmembrane helix</keyword>
<evidence type="ECO:0000313" key="8">
    <source>
        <dbReference type="EMBL" id="CAC5380383.1"/>
    </source>
</evidence>
<evidence type="ECO:0000313" key="9">
    <source>
        <dbReference type="Proteomes" id="UP000507470"/>
    </source>
</evidence>
<evidence type="ECO:0000259" key="7">
    <source>
        <dbReference type="Pfam" id="PF20720"/>
    </source>
</evidence>
<dbReference type="InterPro" id="IPR049050">
    <property type="entry name" value="nSTAND3"/>
</dbReference>
<dbReference type="InterPro" id="IPR027417">
    <property type="entry name" value="P-loop_NTPase"/>
</dbReference>
<keyword evidence="5" id="KW-0472">Membrane</keyword>
<dbReference type="InterPro" id="IPR002110">
    <property type="entry name" value="Ankyrin_rpt"/>
</dbReference>
<feature type="coiled-coil region" evidence="4">
    <location>
        <begin position="194"/>
        <end position="221"/>
    </location>
</feature>
<keyword evidence="5" id="KW-0812">Transmembrane</keyword>
<dbReference type="InterPro" id="IPR041249">
    <property type="entry name" value="HEPN_DZIP3"/>
</dbReference>
<feature type="transmembrane region" description="Helical" evidence="5">
    <location>
        <begin position="1116"/>
        <end position="1137"/>
    </location>
</feature>
<name>A0A6J8B9Z1_MYTCO</name>
<feature type="repeat" description="ANK" evidence="3">
    <location>
        <begin position="1046"/>
        <end position="1083"/>
    </location>
</feature>
<organism evidence="8 9">
    <name type="scientific">Mytilus coruscus</name>
    <name type="common">Sea mussel</name>
    <dbReference type="NCBI Taxonomy" id="42192"/>
    <lineage>
        <taxon>Eukaryota</taxon>
        <taxon>Metazoa</taxon>
        <taxon>Spiralia</taxon>
        <taxon>Lophotrochozoa</taxon>
        <taxon>Mollusca</taxon>
        <taxon>Bivalvia</taxon>
        <taxon>Autobranchia</taxon>
        <taxon>Pteriomorphia</taxon>
        <taxon>Mytilida</taxon>
        <taxon>Mytiloidea</taxon>
        <taxon>Mytilidae</taxon>
        <taxon>Mytilinae</taxon>
        <taxon>Mytilus</taxon>
    </lineage>
</organism>
<feature type="domain" description="Novel STAND NTPase 3" evidence="7">
    <location>
        <begin position="252"/>
        <end position="409"/>
    </location>
</feature>
<dbReference type="SMART" id="SM00248">
    <property type="entry name" value="ANK"/>
    <property type="match status" value="6"/>
</dbReference>
<dbReference type="EMBL" id="CACVKT020002885">
    <property type="protein sequence ID" value="CAC5380383.1"/>
    <property type="molecule type" value="Genomic_DNA"/>
</dbReference>
<dbReference type="PROSITE" id="PS50088">
    <property type="entry name" value="ANK_REPEAT"/>
    <property type="match status" value="3"/>
</dbReference>
<dbReference type="OrthoDB" id="6122878at2759"/>
<proteinExistence type="predicted"/>
<keyword evidence="9" id="KW-1185">Reference proteome</keyword>
<dbReference type="PANTHER" id="PTHR24198">
    <property type="entry name" value="ANKYRIN REPEAT AND PROTEIN KINASE DOMAIN-CONTAINING PROTEIN"/>
    <property type="match status" value="1"/>
</dbReference>
<dbReference type="PROSITE" id="PS50297">
    <property type="entry name" value="ANK_REP_REGION"/>
    <property type="match status" value="2"/>
</dbReference>
<sequence>MASISQLTEEERNFTRYFFLNFKVSPDITRRFFDGVFPPAHLAQTINSSMPVIIKLNKSKRINAAQLEILRGVPGTVWPSYLPTMTPGAKGTSSKDFDLTMMICLLRNLGGLTTPSNGWDQLPHPNDMLPGADLATLKWCRNQLAHTTVTFLDNNEFTDKWNRVEKALISLNKGQRPHEVIEILNYDLDGEQAKSLANTELKELKKEYLDWEKEKEQVESDFIYYRKGYLPKHIAEANATMVETWLEDDETFYETEGSELVYDKLQDCSCILVTSNSGVGKTATIRHIALKFKMEGFEIVNVPVESPEYIIKYKTNNKQVFLIDDVLGKYSLSPTLLEKWERINEKLISCLETELDSNKILCTLRLQIASHKRFKNASTILNKEVINLESESNALSKEEKQKILIKHLKRNDLEKEIKSEEIEIMCEMQYAFPLLCKIVANDEERLRKRLAFFKKPTSLFRNELDYIRNENKKLYCILVICMLHNGSFSKSIFDIDSDECDEKIYRIMQTCELERNTSKKELEDILFSAIGSYLTNDGYNFRFIHDAFKETVGCHFYTFNPKVMFSVCDILFIRDRIRVHSIENMNEKVDENIIIIQENKLNENNLEPLFNRLSNELTSGRFSSLLMSHLFKNIDFVYTFGTRYENNQGMLGSTHSFLKKVSSERIGSHLFRHVNNPFETDQSVSVAKRVKEICLSNKEFLDKKDAISRVIEAIAVRSTLMHWIVAFGCYEFFQYVWRKMTTLEQKWILGRDYTYNPLVKSFFPLAVLGGSLDIVTELICSGADVNCVSEFWETPLYVAVKSDRYDMVHLLVKNGAHVNLRGWFAMKIPIAVPTNKQELTSLILEYDLNQTELHKAVRHNDLENLRSNIRSDNIDSKTKSGWTVLHYAVLLNNIEAMNVLFHKELPQNSDSCFDVTQDDKESELLCREPLPTVHLADNNGLTAMHLAVINDNVEMISVLLRCKAEVKLQDVFNKTPLHYVNSERAIKLLLTHTSQNLCSEDYQSVEEGGAHGKIPMSVFRTMYLNITVQNSFRNIGRDYINMPDKEGNTPLHLVIDRCLLKKEITGCIETLLENGANPYLFNDSGTSSLELIKNNFDTVKNINNSENYKQSHTKTYNVFALVMFILTGLTLGLSIYLSSVIKTKSQTELFCVGQGAGSAHISLVQVIDPDKEEKRDSRLNILDQSSSSDAEQFKHDFDFSTYRGREKLRQIFLPKL</sequence>
<reference evidence="8 9" key="1">
    <citation type="submission" date="2020-06" db="EMBL/GenBank/DDBJ databases">
        <authorList>
            <person name="Li R."/>
            <person name="Bekaert M."/>
        </authorList>
    </citation>
    <scope>NUCLEOTIDE SEQUENCE [LARGE SCALE GENOMIC DNA]</scope>
    <source>
        <strain evidence="9">wild</strain>
    </source>
</reference>
<protein>
    <submittedName>
        <fullName evidence="8">Uncharacterized protein</fullName>
    </submittedName>
</protein>
<dbReference type="SUPFAM" id="SSF48403">
    <property type="entry name" value="Ankyrin repeat"/>
    <property type="match status" value="2"/>
</dbReference>
<evidence type="ECO:0000256" key="5">
    <source>
        <dbReference type="SAM" id="Phobius"/>
    </source>
</evidence>
<accession>A0A6J8B9Z1</accession>
<dbReference type="AlphaFoldDB" id="A0A6J8B9Z1"/>
<dbReference type="Gene3D" id="1.25.40.20">
    <property type="entry name" value="Ankyrin repeat-containing domain"/>
    <property type="match status" value="2"/>
</dbReference>
<evidence type="ECO:0000256" key="2">
    <source>
        <dbReference type="ARBA" id="ARBA00023043"/>
    </source>
</evidence>
<dbReference type="Pfam" id="PF00023">
    <property type="entry name" value="Ank"/>
    <property type="match status" value="1"/>
</dbReference>
<feature type="repeat" description="ANK" evidence="3">
    <location>
        <begin position="791"/>
        <end position="823"/>
    </location>
</feature>
<evidence type="ECO:0000256" key="4">
    <source>
        <dbReference type="SAM" id="Coils"/>
    </source>
</evidence>
<dbReference type="SUPFAM" id="SSF52540">
    <property type="entry name" value="P-loop containing nucleoside triphosphate hydrolases"/>
    <property type="match status" value="1"/>
</dbReference>
<dbReference type="InterPro" id="IPR036770">
    <property type="entry name" value="Ankyrin_rpt-contain_sf"/>
</dbReference>
<keyword evidence="2 3" id="KW-0040">ANK repeat</keyword>
<feature type="domain" description="DZIP3-like HEPN" evidence="6">
    <location>
        <begin position="87"/>
        <end position="193"/>
    </location>
</feature>
<evidence type="ECO:0000259" key="6">
    <source>
        <dbReference type="Pfam" id="PF18738"/>
    </source>
</evidence>
<evidence type="ECO:0000256" key="3">
    <source>
        <dbReference type="PROSITE-ProRule" id="PRU00023"/>
    </source>
</evidence>